<evidence type="ECO:0000313" key="2">
    <source>
        <dbReference type="EMBL" id="EJT45087.1"/>
    </source>
</evidence>
<dbReference type="GeneID" id="25990060"/>
<dbReference type="InterPro" id="IPR036865">
    <property type="entry name" value="CRAL-TRIO_dom_sf"/>
</dbReference>
<dbReference type="EMBL" id="ALBS01000335">
    <property type="protein sequence ID" value="EJT45087.1"/>
    <property type="molecule type" value="Genomic_DNA"/>
</dbReference>
<proteinExistence type="predicted"/>
<dbReference type="PANTHER" id="PTHR45657:SF1">
    <property type="entry name" value="CRAL-TRIO DOMAIN-CONTAINING PROTEIN YKL091C-RELATED"/>
    <property type="match status" value="1"/>
</dbReference>
<comment type="caution">
    <text evidence="2">The sequence shown here is derived from an EMBL/GenBank/DDBJ whole genome shotgun (WGS) entry which is preliminary data.</text>
</comment>
<dbReference type="SMART" id="SM00516">
    <property type="entry name" value="SEC14"/>
    <property type="match status" value="1"/>
</dbReference>
<evidence type="ECO:0000313" key="3">
    <source>
        <dbReference type="Proteomes" id="UP000002748"/>
    </source>
</evidence>
<reference evidence="2 3" key="1">
    <citation type="journal article" date="2012" name="Eukaryot. Cell">
        <title>Draft genome sequence of CBS 2479, the standard type strain of Trichosporon asahii.</title>
        <authorList>
            <person name="Yang R.Y."/>
            <person name="Li H.T."/>
            <person name="Zhu H."/>
            <person name="Zhou G.P."/>
            <person name="Wang M."/>
            <person name="Wang L."/>
        </authorList>
    </citation>
    <scope>NUCLEOTIDE SEQUENCE [LARGE SCALE GENOMIC DNA]</scope>
    <source>
        <strain evidence="3">ATCC 90039 / CBS 2479 / JCM 2466 / KCTC 7840 / NCYC 2677 / UAMH 7654</strain>
    </source>
</reference>
<dbReference type="PANTHER" id="PTHR45657">
    <property type="entry name" value="CRAL-TRIO DOMAIN-CONTAINING PROTEIN YKL091C-RELATED"/>
    <property type="match status" value="1"/>
</dbReference>
<gene>
    <name evidence="2" type="ORF">A1Q1_06548</name>
</gene>
<dbReference type="PROSITE" id="PS50191">
    <property type="entry name" value="CRAL_TRIO"/>
    <property type="match status" value="1"/>
</dbReference>
<dbReference type="InterPro" id="IPR011074">
    <property type="entry name" value="CRAL/TRIO_N_dom"/>
</dbReference>
<dbReference type="AlphaFoldDB" id="J6EQW9"/>
<protein>
    <submittedName>
        <fullName evidence="2">Putative Sec14 protein</fullName>
    </submittedName>
</protein>
<dbReference type="SUPFAM" id="SSF46938">
    <property type="entry name" value="CRAL/TRIO N-terminal domain"/>
    <property type="match status" value="1"/>
</dbReference>
<sequence>MATAQTADPLSGHPGHLDAAQEAALKQFREELIAEGLYPTDLDAAIAAVGYNRYDDQTLLRFLRARKFDIPKAKLMWAENEKWRKSFGADDLANKLTHRNGFDYKEAKEVDKYYPQFYHKTDKDGRPVYIEQLGKLDVNALYKITTQDRMLQHLVYEYETFLSQRLPACSKVSGKLVETSCTILDLHNAGISTFYKVKDYVSAASSIGQNNYPETMGNMFIINAPYLFSTVWSLVKPWLDPATQAKIHILGKNYQKELLEYIPAENLPANLGGKCNCAGGCSLSNAGPWNVVAQEGAVPATA</sequence>
<dbReference type="Pfam" id="PF00650">
    <property type="entry name" value="CRAL_TRIO"/>
    <property type="match status" value="1"/>
</dbReference>
<dbReference type="KEGG" id="tasa:A1Q1_06548"/>
<dbReference type="InterPro" id="IPR051026">
    <property type="entry name" value="PI/PC_transfer"/>
</dbReference>
<dbReference type="Gene3D" id="3.40.525.10">
    <property type="entry name" value="CRAL-TRIO lipid binding domain"/>
    <property type="match status" value="1"/>
</dbReference>
<evidence type="ECO:0000259" key="1">
    <source>
        <dbReference type="PROSITE" id="PS50191"/>
    </source>
</evidence>
<dbReference type="InterPro" id="IPR036273">
    <property type="entry name" value="CRAL/TRIO_N_dom_sf"/>
</dbReference>
<organism evidence="2 3">
    <name type="scientific">Trichosporon asahii var. asahii (strain ATCC 90039 / CBS 2479 / JCM 2466 / KCTC 7840 / NBRC 103889/ NCYC 2677 / UAMH 7654)</name>
    <name type="common">Yeast</name>
    <dbReference type="NCBI Taxonomy" id="1186058"/>
    <lineage>
        <taxon>Eukaryota</taxon>
        <taxon>Fungi</taxon>
        <taxon>Dikarya</taxon>
        <taxon>Basidiomycota</taxon>
        <taxon>Agaricomycotina</taxon>
        <taxon>Tremellomycetes</taxon>
        <taxon>Trichosporonales</taxon>
        <taxon>Trichosporonaceae</taxon>
        <taxon>Trichosporon</taxon>
    </lineage>
</organism>
<dbReference type="InterPro" id="IPR001251">
    <property type="entry name" value="CRAL-TRIO_dom"/>
</dbReference>
<name>J6EQW9_TRIAS</name>
<dbReference type="RefSeq" id="XP_014177137.1">
    <property type="nucleotide sequence ID" value="XM_014321662.1"/>
</dbReference>
<accession>J6EQW9</accession>
<dbReference type="VEuPathDB" id="FungiDB:A1Q1_06548"/>
<feature type="domain" description="CRAL-TRIO" evidence="1">
    <location>
        <begin position="106"/>
        <end position="279"/>
    </location>
</feature>
<dbReference type="CDD" id="cd00170">
    <property type="entry name" value="SEC14"/>
    <property type="match status" value="1"/>
</dbReference>
<dbReference type="OrthoDB" id="1434354at2759"/>
<dbReference type="SMART" id="SM01100">
    <property type="entry name" value="CRAL_TRIO_N"/>
    <property type="match status" value="1"/>
</dbReference>
<dbReference type="HOGENOM" id="CLU_014001_0_1_1"/>
<dbReference type="Proteomes" id="UP000002748">
    <property type="component" value="Unassembled WGS sequence"/>
</dbReference>
<dbReference type="Gene3D" id="1.10.8.20">
    <property type="entry name" value="N-terminal domain of phosphatidylinositol transfer protein sec14p"/>
    <property type="match status" value="1"/>
</dbReference>
<dbReference type="SUPFAM" id="SSF52087">
    <property type="entry name" value="CRAL/TRIO domain"/>
    <property type="match status" value="1"/>
</dbReference>
<dbReference type="Pfam" id="PF03765">
    <property type="entry name" value="CRAL_TRIO_N"/>
    <property type="match status" value="1"/>
</dbReference>